<comment type="caution">
    <text evidence="2">The sequence shown here is derived from an EMBL/GenBank/DDBJ whole genome shotgun (WGS) entry which is preliminary data.</text>
</comment>
<proteinExistence type="predicted"/>
<dbReference type="EMBL" id="JAGIYY010000009">
    <property type="protein sequence ID" value="MBP0440797.1"/>
    <property type="molecule type" value="Genomic_DNA"/>
</dbReference>
<keyword evidence="1" id="KW-0472">Membrane</keyword>
<name>A0A8J7UMV0_9HYPH</name>
<keyword evidence="1" id="KW-0812">Transmembrane</keyword>
<sequence length="185" mass="19829">MPRVLSLCLTFHWMVVFGLLSFFTIRSIGRADEGVLGTLGIELAAQDFTAIDRSVPALFAIMISIVSALFLWAFLTQLAEGTEETKAGGDAVRIAFSAAIGLMTFSLAIFALFPLSGQMLTAAVFCAALLVSYRTIATERGVVVASAEAPGEVSARLAKLMARDASRIAEMPRGSNIYAFPEKER</sequence>
<feature type="transmembrane region" description="Helical" evidence="1">
    <location>
        <begin position="55"/>
        <end position="79"/>
    </location>
</feature>
<evidence type="ECO:0000313" key="2">
    <source>
        <dbReference type="EMBL" id="MBP0440797.1"/>
    </source>
</evidence>
<dbReference type="Proteomes" id="UP000666240">
    <property type="component" value="Unassembled WGS sequence"/>
</dbReference>
<organism evidence="2 3">
    <name type="scientific">Tianweitania sediminis</name>
    <dbReference type="NCBI Taxonomy" id="1502156"/>
    <lineage>
        <taxon>Bacteria</taxon>
        <taxon>Pseudomonadati</taxon>
        <taxon>Pseudomonadota</taxon>
        <taxon>Alphaproteobacteria</taxon>
        <taxon>Hyphomicrobiales</taxon>
        <taxon>Phyllobacteriaceae</taxon>
        <taxon>Tianweitania</taxon>
    </lineage>
</organism>
<evidence type="ECO:0000313" key="3">
    <source>
        <dbReference type="Proteomes" id="UP000666240"/>
    </source>
</evidence>
<feature type="transmembrane region" description="Helical" evidence="1">
    <location>
        <begin position="91"/>
        <end position="113"/>
    </location>
</feature>
<reference evidence="2" key="1">
    <citation type="submission" date="2021-03" db="EMBL/GenBank/DDBJ databases">
        <title>Genome sequencing and assembly of Tianweitania sediminis.</title>
        <authorList>
            <person name="Chhetri G."/>
        </authorList>
    </citation>
    <scope>NUCLEOTIDE SEQUENCE</scope>
    <source>
        <strain evidence="2">Z8</strain>
    </source>
</reference>
<gene>
    <name evidence="2" type="ORF">J5Y06_19280</name>
</gene>
<evidence type="ECO:0000256" key="1">
    <source>
        <dbReference type="SAM" id="Phobius"/>
    </source>
</evidence>
<dbReference type="AlphaFoldDB" id="A0A8J7UMV0"/>
<accession>A0A8J7UMV0</accession>
<keyword evidence="1" id="KW-1133">Transmembrane helix</keyword>
<protein>
    <submittedName>
        <fullName evidence="2">Uncharacterized protein</fullName>
    </submittedName>
</protein>
<dbReference type="RefSeq" id="WP_209336827.1">
    <property type="nucleotide sequence ID" value="NZ_JAGIYY010000009.1"/>
</dbReference>
<keyword evidence="3" id="KW-1185">Reference proteome</keyword>